<dbReference type="AlphaFoldDB" id="A0A9W9FTN2"/>
<evidence type="ECO:0000313" key="5">
    <source>
        <dbReference type="EMBL" id="KAJ5105875.1"/>
    </source>
</evidence>
<reference evidence="5" key="1">
    <citation type="submission" date="2022-11" db="EMBL/GenBank/DDBJ databases">
        <authorList>
            <person name="Petersen C."/>
        </authorList>
    </citation>
    <scope>NUCLEOTIDE SEQUENCE</scope>
    <source>
        <strain evidence="5">IBT 34128</strain>
    </source>
</reference>
<dbReference type="GeneID" id="81392972"/>
<comment type="caution">
    <text evidence="5">The sequence shown here is derived from an EMBL/GenBank/DDBJ whole genome shotgun (WGS) entry which is preliminary data.</text>
</comment>
<dbReference type="PANTHER" id="PTHR11709:SF71">
    <property type="entry name" value="OXIDOREDUCTASE TPCJ"/>
    <property type="match status" value="1"/>
</dbReference>
<proteinExistence type="inferred from homology"/>
<evidence type="ECO:0000313" key="6">
    <source>
        <dbReference type="Proteomes" id="UP001141434"/>
    </source>
</evidence>
<dbReference type="Pfam" id="PF07731">
    <property type="entry name" value="Cu-oxidase_2"/>
    <property type="match status" value="1"/>
</dbReference>
<evidence type="ECO:0000256" key="2">
    <source>
        <dbReference type="ARBA" id="ARBA00022723"/>
    </source>
</evidence>
<evidence type="ECO:0000259" key="4">
    <source>
        <dbReference type="Pfam" id="PF07731"/>
    </source>
</evidence>
<organism evidence="5 6">
    <name type="scientific">Penicillium alfredii</name>
    <dbReference type="NCBI Taxonomy" id="1506179"/>
    <lineage>
        <taxon>Eukaryota</taxon>
        <taxon>Fungi</taxon>
        <taxon>Dikarya</taxon>
        <taxon>Ascomycota</taxon>
        <taxon>Pezizomycotina</taxon>
        <taxon>Eurotiomycetes</taxon>
        <taxon>Eurotiomycetidae</taxon>
        <taxon>Eurotiales</taxon>
        <taxon>Aspergillaceae</taxon>
        <taxon>Penicillium</taxon>
    </lineage>
</organism>
<feature type="domain" description="Plastocyanin-like" evidence="4">
    <location>
        <begin position="8"/>
        <end position="96"/>
    </location>
</feature>
<evidence type="ECO:0000256" key="3">
    <source>
        <dbReference type="ARBA" id="ARBA00023002"/>
    </source>
</evidence>
<protein>
    <recommendedName>
        <fullName evidence="4">Plastocyanin-like domain-containing protein</fullName>
    </recommendedName>
</protein>
<name>A0A9W9FTN2_9EURO</name>
<keyword evidence="2" id="KW-0479">Metal-binding</keyword>
<gene>
    <name evidence="5" type="ORF">NUU61_003222</name>
</gene>
<dbReference type="InterPro" id="IPR045087">
    <property type="entry name" value="Cu-oxidase_fam"/>
</dbReference>
<dbReference type="InterPro" id="IPR008972">
    <property type="entry name" value="Cupredoxin"/>
</dbReference>
<dbReference type="GO" id="GO:0016491">
    <property type="term" value="F:oxidoreductase activity"/>
    <property type="evidence" value="ECO:0007669"/>
    <property type="project" value="UniProtKB-KW"/>
</dbReference>
<reference evidence="5" key="2">
    <citation type="journal article" date="2023" name="IMA Fungus">
        <title>Comparative genomic study of the Penicillium genus elucidates a diverse pangenome and 15 lateral gene transfer events.</title>
        <authorList>
            <person name="Petersen C."/>
            <person name="Sorensen T."/>
            <person name="Nielsen M.R."/>
            <person name="Sondergaard T.E."/>
            <person name="Sorensen J.L."/>
            <person name="Fitzpatrick D.A."/>
            <person name="Frisvad J.C."/>
            <person name="Nielsen K.L."/>
        </authorList>
    </citation>
    <scope>NUCLEOTIDE SEQUENCE</scope>
    <source>
        <strain evidence="5">IBT 34128</strain>
    </source>
</reference>
<dbReference type="RefSeq" id="XP_056514871.1">
    <property type="nucleotide sequence ID" value="XM_056653804.1"/>
</dbReference>
<dbReference type="Proteomes" id="UP001141434">
    <property type="component" value="Unassembled WGS sequence"/>
</dbReference>
<sequence length="97" mass="11398">MLLYHNHSAVFPEEYNVYKLPAANKWTYWVIQSKGSDSTWYPFHLHGHDFYILAQGEERYNPHTVKLIRKNPPRRDTATLFPNGHLIIAFENENPGS</sequence>
<dbReference type="PANTHER" id="PTHR11709">
    <property type="entry name" value="MULTI-COPPER OXIDASE"/>
    <property type="match status" value="1"/>
</dbReference>
<keyword evidence="3" id="KW-0560">Oxidoreductase</keyword>
<dbReference type="OrthoDB" id="2121828at2759"/>
<dbReference type="Gene3D" id="2.60.40.420">
    <property type="entry name" value="Cupredoxins - blue copper proteins"/>
    <property type="match status" value="1"/>
</dbReference>
<dbReference type="SUPFAM" id="SSF49503">
    <property type="entry name" value="Cupredoxins"/>
    <property type="match status" value="1"/>
</dbReference>
<dbReference type="InterPro" id="IPR011706">
    <property type="entry name" value="Cu-oxidase_C"/>
</dbReference>
<comment type="similarity">
    <text evidence="1">Belongs to the multicopper oxidase family.</text>
</comment>
<evidence type="ECO:0000256" key="1">
    <source>
        <dbReference type="ARBA" id="ARBA00010609"/>
    </source>
</evidence>
<dbReference type="EMBL" id="JAPMSZ010000004">
    <property type="protein sequence ID" value="KAJ5105875.1"/>
    <property type="molecule type" value="Genomic_DNA"/>
</dbReference>
<accession>A0A9W9FTN2</accession>
<dbReference type="GO" id="GO:0005507">
    <property type="term" value="F:copper ion binding"/>
    <property type="evidence" value="ECO:0007669"/>
    <property type="project" value="InterPro"/>
</dbReference>
<keyword evidence="6" id="KW-1185">Reference proteome</keyword>